<dbReference type="OrthoDB" id="9814202at2"/>
<dbReference type="NCBIfam" id="TIGR00229">
    <property type="entry name" value="sensory_box"/>
    <property type="match status" value="1"/>
</dbReference>
<dbReference type="CDD" id="cd00130">
    <property type="entry name" value="PAS"/>
    <property type="match status" value="1"/>
</dbReference>
<comment type="caution">
    <text evidence="6">The sequence shown here is derived from an EMBL/GenBank/DDBJ whole genome shotgun (WGS) entry which is preliminary data.</text>
</comment>
<gene>
    <name evidence="6" type="ORF">FF124_15700</name>
</gene>
<dbReference type="CDD" id="cd01948">
    <property type="entry name" value="EAL"/>
    <property type="match status" value="1"/>
</dbReference>
<dbReference type="CDD" id="cd01949">
    <property type="entry name" value="GGDEF"/>
    <property type="match status" value="1"/>
</dbReference>
<dbReference type="NCBIfam" id="TIGR00254">
    <property type="entry name" value="GGDEF"/>
    <property type="match status" value="1"/>
</dbReference>
<accession>A0A5C4JNX0</accession>
<evidence type="ECO:0000259" key="3">
    <source>
        <dbReference type="PROSITE" id="PS50113"/>
    </source>
</evidence>
<dbReference type="SMART" id="SM00091">
    <property type="entry name" value="PAS"/>
    <property type="match status" value="1"/>
</dbReference>
<dbReference type="EMBL" id="VCLB01000008">
    <property type="protein sequence ID" value="TNB46990.1"/>
    <property type="molecule type" value="Genomic_DNA"/>
</dbReference>
<dbReference type="InterPro" id="IPR001633">
    <property type="entry name" value="EAL_dom"/>
</dbReference>
<sequence>MALLKNASIPRDRRSTIRLYTALTILFFATLAAGTVFGGLAVRDAIRQERQEQAEARAEGFAKALKSVLKLTDNVGQALAESFDEGGLEGYDTSVDTYLASAPWTKAVILNRDDATRVSPQDLSATMRELPVPAEDVDQRKIFGPFRLPNGERILVYRYVFDAGNMELVVGFEAILEAVGLLELEETTQLSVTTVAAPGPDDRAVAGESDLPVEDAIRQDVRVDNATWTISVAPRALSDGLFDWGRAFRLAGGLLVLMFVAPFIALLLLFRARLRDNINIRRSMMAVDNLSRHLDVALNASNIGLWEHDLETDIQIWDDQILRIYGIEGESHVQTFESWRARLHPDDQERFRRFSWEDAENENGFLTEYRIITPEGQERTIRSAGNAYRDADGKRKFVGVNWDVSADKALQEALADAKARAEEQNVALEEARARMEEIALQDTLTGIPNRRHFEKRLAAAQGGGAMPEGMNIVLIDLDGFKTINDTMGHFFGDDVLRYAAETFMKNLGPDDFLARTGGDEFVALMPATSDVEAFATTVTAAFSKPLRIDGRSCRLGVSLGIATAEDSADTASDLLIKADLALYEAKNRGRGRTVNYTSNLMAKTFSLKRLADELQEAVENGEIIAHYQPIFDVRTSAIIGVEALVRWQHPRRGVLEPKAFLDVAEQLGLLHAIDDTVFRKAVAVIDHAKAAGVPLPGISVNISSQRLRDPLLLDQLASFDLPPGTVHFELLESIPFDRPDTALIKTVNAIRKLGIGIDLDDFGSGYASLVGLNQVRPDRLKIAGQLIAPITGSEESLQIVETIVRIARTFNIGVICEGVTSKAHYKKLEALGCFLQQGYYFSRPMDEDQFIAFMRTRNGLD</sequence>
<evidence type="ECO:0000313" key="7">
    <source>
        <dbReference type="Proteomes" id="UP000307874"/>
    </source>
</evidence>
<reference evidence="6 7" key="1">
    <citation type="submission" date="2019-06" db="EMBL/GenBank/DDBJ databases">
        <title>Martelella lutilitoris sp. nov., isolated from a tidal mudflat.</title>
        <authorList>
            <person name="Kim Y.-J."/>
        </authorList>
    </citation>
    <scope>NUCLEOTIDE SEQUENCE [LARGE SCALE GENOMIC DNA]</scope>
    <source>
        <strain evidence="6 7">GH2-6</strain>
    </source>
</reference>
<dbReference type="InterPro" id="IPR029787">
    <property type="entry name" value="Nucleotide_cyclase"/>
</dbReference>
<dbReference type="Gene3D" id="3.20.20.450">
    <property type="entry name" value="EAL domain"/>
    <property type="match status" value="1"/>
</dbReference>
<dbReference type="InterPro" id="IPR000160">
    <property type="entry name" value="GGDEF_dom"/>
</dbReference>
<dbReference type="RefSeq" id="WP_138749427.1">
    <property type="nucleotide sequence ID" value="NZ_VCLB01000008.1"/>
</dbReference>
<dbReference type="AlphaFoldDB" id="A0A5C4JNX0"/>
<dbReference type="InterPro" id="IPR000700">
    <property type="entry name" value="PAS-assoc_C"/>
</dbReference>
<dbReference type="InterPro" id="IPR000014">
    <property type="entry name" value="PAS"/>
</dbReference>
<dbReference type="Gene3D" id="3.30.450.20">
    <property type="entry name" value="PAS domain"/>
    <property type="match status" value="1"/>
</dbReference>
<protein>
    <submittedName>
        <fullName evidence="6">EAL domain-containing protein</fullName>
    </submittedName>
</protein>
<dbReference type="Pfam" id="PF08447">
    <property type="entry name" value="PAS_3"/>
    <property type="match status" value="1"/>
</dbReference>
<evidence type="ECO:0000256" key="1">
    <source>
        <dbReference type="SAM" id="Coils"/>
    </source>
</evidence>
<dbReference type="PROSITE" id="PS50113">
    <property type="entry name" value="PAC"/>
    <property type="match status" value="1"/>
</dbReference>
<dbReference type="SUPFAM" id="SSF55785">
    <property type="entry name" value="PYP-like sensor domain (PAS domain)"/>
    <property type="match status" value="1"/>
</dbReference>
<dbReference type="SMART" id="SM00267">
    <property type="entry name" value="GGDEF"/>
    <property type="match status" value="1"/>
</dbReference>
<evidence type="ECO:0000259" key="5">
    <source>
        <dbReference type="PROSITE" id="PS50887"/>
    </source>
</evidence>
<dbReference type="Proteomes" id="UP000307874">
    <property type="component" value="Unassembled WGS sequence"/>
</dbReference>
<dbReference type="InterPro" id="IPR013655">
    <property type="entry name" value="PAS_fold_3"/>
</dbReference>
<proteinExistence type="predicted"/>
<keyword evidence="2" id="KW-0472">Membrane</keyword>
<evidence type="ECO:0000259" key="4">
    <source>
        <dbReference type="PROSITE" id="PS50883"/>
    </source>
</evidence>
<dbReference type="PANTHER" id="PTHR44757:SF2">
    <property type="entry name" value="BIOFILM ARCHITECTURE MAINTENANCE PROTEIN MBAA"/>
    <property type="match status" value="1"/>
</dbReference>
<dbReference type="Pfam" id="PF00563">
    <property type="entry name" value="EAL"/>
    <property type="match status" value="1"/>
</dbReference>
<keyword evidence="2" id="KW-0812">Transmembrane</keyword>
<evidence type="ECO:0000256" key="2">
    <source>
        <dbReference type="SAM" id="Phobius"/>
    </source>
</evidence>
<feature type="domain" description="EAL" evidence="4">
    <location>
        <begin position="607"/>
        <end position="858"/>
    </location>
</feature>
<feature type="domain" description="GGDEF" evidence="5">
    <location>
        <begin position="468"/>
        <end position="598"/>
    </location>
</feature>
<dbReference type="PROSITE" id="PS50883">
    <property type="entry name" value="EAL"/>
    <property type="match status" value="1"/>
</dbReference>
<keyword evidence="2" id="KW-1133">Transmembrane helix</keyword>
<dbReference type="SUPFAM" id="SSF55073">
    <property type="entry name" value="Nucleotide cyclase"/>
    <property type="match status" value="1"/>
</dbReference>
<dbReference type="SMART" id="SM00052">
    <property type="entry name" value="EAL"/>
    <property type="match status" value="1"/>
</dbReference>
<feature type="transmembrane region" description="Helical" evidence="2">
    <location>
        <begin position="20"/>
        <end position="42"/>
    </location>
</feature>
<dbReference type="InterPro" id="IPR035965">
    <property type="entry name" value="PAS-like_dom_sf"/>
</dbReference>
<name>A0A5C4JNX0_9HYPH</name>
<organism evidence="6 7">
    <name type="scientific">Martelella lutilitoris</name>
    <dbReference type="NCBI Taxonomy" id="2583532"/>
    <lineage>
        <taxon>Bacteria</taxon>
        <taxon>Pseudomonadati</taxon>
        <taxon>Pseudomonadota</taxon>
        <taxon>Alphaproteobacteria</taxon>
        <taxon>Hyphomicrobiales</taxon>
        <taxon>Aurantimonadaceae</taxon>
        <taxon>Martelella</taxon>
    </lineage>
</organism>
<evidence type="ECO:0000313" key="6">
    <source>
        <dbReference type="EMBL" id="TNB46990.1"/>
    </source>
</evidence>
<dbReference type="Gene3D" id="3.30.70.270">
    <property type="match status" value="1"/>
</dbReference>
<feature type="transmembrane region" description="Helical" evidence="2">
    <location>
        <begin position="250"/>
        <end position="270"/>
    </location>
</feature>
<keyword evidence="1" id="KW-0175">Coiled coil</keyword>
<dbReference type="Pfam" id="PF00990">
    <property type="entry name" value="GGDEF"/>
    <property type="match status" value="1"/>
</dbReference>
<feature type="coiled-coil region" evidence="1">
    <location>
        <begin position="411"/>
        <end position="441"/>
    </location>
</feature>
<dbReference type="PROSITE" id="PS50887">
    <property type="entry name" value="GGDEF"/>
    <property type="match status" value="1"/>
</dbReference>
<dbReference type="PANTHER" id="PTHR44757">
    <property type="entry name" value="DIGUANYLATE CYCLASE DGCP"/>
    <property type="match status" value="1"/>
</dbReference>
<dbReference type="InterPro" id="IPR043128">
    <property type="entry name" value="Rev_trsase/Diguanyl_cyclase"/>
</dbReference>
<dbReference type="Gene3D" id="2.10.70.100">
    <property type="match status" value="1"/>
</dbReference>
<keyword evidence="7" id="KW-1185">Reference proteome</keyword>
<dbReference type="InterPro" id="IPR035919">
    <property type="entry name" value="EAL_sf"/>
</dbReference>
<feature type="domain" description="PAC" evidence="3">
    <location>
        <begin position="365"/>
        <end position="416"/>
    </location>
</feature>
<dbReference type="InterPro" id="IPR052155">
    <property type="entry name" value="Biofilm_reg_signaling"/>
</dbReference>
<dbReference type="SUPFAM" id="SSF141868">
    <property type="entry name" value="EAL domain-like"/>
    <property type="match status" value="1"/>
</dbReference>